<dbReference type="EMBL" id="JBHSBH010000007">
    <property type="protein sequence ID" value="MFC3996354.1"/>
    <property type="molecule type" value="Genomic_DNA"/>
</dbReference>
<evidence type="ECO:0000256" key="1">
    <source>
        <dbReference type="ARBA" id="ARBA00000971"/>
    </source>
</evidence>
<keyword evidence="4 6" id="KW-0697">Rotamase</keyword>
<dbReference type="InterPro" id="IPR046357">
    <property type="entry name" value="PPIase_dom_sf"/>
</dbReference>
<feature type="region of interest" description="Disordered" evidence="7">
    <location>
        <begin position="181"/>
        <end position="223"/>
    </location>
</feature>
<protein>
    <recommendedName>
        <fullName evidence="3 6">peptidylprolyl isomerase</fullName>
        <ecNumber evidence="3 6">5.2.1.8</ecNumber>
    </recommendedName>
</protein>
<keyword evidence="11" id="KW-1185">Reference proteome</keyword>
<comment type="caution">
    <text evidence="10">The sequence shown here is derived from an EMBL/GenBank/DDBJ whole genome shotgun (WGS) entry which is preliminary data.</text>
</comment>
<dbReference type="PANTHER" id="PTHR43811:SF19">
    <property type="entry name" value="39 KDA FK506-BINDING NUCLEAR PROTEIN"/>
    <property type="match status" value="1"/>
</dbReference>
<keyword evidence="5 6" id="KW-0413">Isomerase</keyword>
<organism evidence="10 11">
    <name type="scientific">Nocardiopsis sediminis</name>
    <dbReference type="NCBI Taxonomy" id="1778267"/>
    <lineage>
        <taxon>Bacteria</taxon>
        <taxon>Bacillati</taxon>
        <taxon>Actinomycetota</taxon>
        <taxon>Actinomycetes</taxon>
        <taxon>Streptosporangiales</taxon>
        <taxon>Nocardiopsidaceae</taxon>
        <taxon>Nocardiopsis</taxon>
    </lineage>
</organism>
<dbReference type="PROSITE" id="PS51257">
    <property type="entry name" value="PROKAR_LIPOPROTEIN"/>
    <property type="match status" value="1"/>
</dbReference>
<comment type="similarity">
    <text evidence="2">Belongs to the FKBP-type PPIase family.</text>
</comment>
<evidence type="ECO:0000256" key="7">
    <source>
        <dbReference type="SAM" id="MobiDB-lite"/>
    </source>
</evidence>
<comment type="catalytic activity">
    <reaction evidence="1 6">
        <text>[protein]-peptidylproline (omega=180) = [protein]-peptidylproline (omega=0)</text>
        <dbReference type="Rhea" id="RHEA:16237"/>
        <dbReference type="Rhea" id="RHEA-COMP:10747"/>
        <dbReference type="Rhea" id="RHEA-COMP:10748"/>
        <dbReference type="ChEBI" id="CHEBI:83833"/>
        <dbReference type="ChEBI" id="CHEBI:83834"/>
        <dbReference type="EC" id="5.2.1.8"/>
    </reaction>
</comment>
<feature type="signal peptide" evidence="8">
    <location>
        <begin position="1"/>
        <end position="23"/>
    </location>
</feature>
<evidence type="ECO:0000256" key="3">
    <source>
        <dbReference type="ARBA" id="ARBA00013194"/>
    </source>
</evidence>
<dbReference type="EC" id="5.2.1.8" evidence="3 6"/>
<proteinExistence type="inferred from homology"/>
<dbReference type="GO" id="GO:0003755">
    <property type="term" value="F:peptidyl-prolyl cis-trans isomerase activity"/>
    <property type="evidence" value="ECO:0007669"/>
    <property type="project" value="UniProtKB-EC"/>
</dbReference>
<evidence type="ECO:0000313" key="10">
    <source>
        <dbReference type="EMBL" id="MFC3996354.1"/>
    </source>
</evidence>
<dbReference type="PROSITE" id="PS50059">
    <property type="entry name" value="FKBP_PPIASE"/>
    <property type="match status" value="1"/>
</dbReference>
<dbReference type="InterPro" id="IPR001179">
    <property type="entry name" value="PPIase_FKBP_dom"/>
</dbReference>
<accession>A0ABV8FJQ3</accession>
<evidence type="ECO:0000256" key="6">
    <source>
        <dbReference type="PROSITE-ProRule" id="PRU00277"/>
    </source>
</evidence>
<dbReference type="PANTHER" id="PTHR43811">
    <property type="entry name" value="FKBP-TYPE PEPTIDYL-PROLYL CIS-TRANS ISOMERASE FKPA"/>
    <property type="match status" value="1"/>
</dbReference>
<evidence type="ECO:0000256" key="8">
    <source>
        <dbReference type="SAM" id="SignalP"/>
    </source>
</evidence>
<keyword evidence="8" id="KW-0732">Signal</keyword>
<dbReference type="SUPFAM" id="SSF54534">
    <property type="entry name" value="FKBP-like"/>
    <property type="match status" value="1"/>
</dbReference>
<evidence type="ECO:0000256" key="2">
    <source>
        <dbReference type="ARBA" id="ARBA00006577"/>
    </source>
</evidence>
<reference evidence="11" key="1">
    <citation type="journal article" date="2019" name="Int. J. Syst. Evol. Microbiol.">
        <title>The Global Catalogue of Microorganisms (GCM) 10K type strain sequencing project: providing services to taxonomists for standard genome sequencing and annotation.</title>
        <authorList>
            <consortium name="The Broad Institute Genomics Platform"/>
            <consortium name="The Broad Institute Genome Sequencing Center for Infectious Disease"/>
            <person name="Wu L."/>
            <person name="Ma J."/>
        </authorList>
    </citation>
    <scope>NUCLEOTIDE SEQUENCE [LARGE SCALE GENOMIC DNA]</scope>
    <source>
        <strain evidence="11">TBRC 1826</strain>
    </source>
</reference>
<gene>
    <name evidence="10" type="ORF">ACFOVU_10535</name>
</gene>
<feature type="domain" description="PPIase FKBP-type" evidence="9">
    <location>
        <begin position="239"/>
        <end position="328"/>
    </location>
</feature>
<feature type="chain" id="PRO_5047263913" description="peptidylprolyl isomerase" evidence="8">
    <location>
        <begin position="24"/>
        <end position="345"/>
    </location>
</feature>
<evidence type="ECO:0000256" key="5">
    <source>
        <dbReference type="ARBA" id="ARBA00023235"/>
    </source>
</evidence>
<dbReference type="Pfam" id="PF00254">
    <property type="entry name" value="FKBP_C"/>
    <property type="match status" value="1"/>
</dbReference>
<dbReference type="RefSeq" id="WP_378532316.1">
    <property type="nucleotide sequence ID" value="NZ_JBHSBH010000007.1"/>
</dbReference>
<evidence type="ECO:0000256" key="4">
    <source>
        <dbReference type="ARBA" id="ARBA00023110"/>
    </source>
</evidence>
<sequence>MRRRAAALAVPFSAVLLAVTSCGAIPEDWRTPAFMRSDEPELDERLPTVTGEVGEEPNVEFPDIAPPGEQLSGVVHRGGDGEGALVRSDDMIVADIVDYQWTGEGEAEKTNSTYETGTPVLLELAQMNEDLTASLADQPLGSRVVFVFPAQDPAEAASMGQPSPAPGDSVSVLDIRERFGRGDIVDGEQTTDGGEDGLPTAPDAGHDRPAISIPEDTDPPSDLESVQLIEGDGPEVEAEQQLVVQYTGVTWNDGEVFDSTWDRGGAPATFPIGAGQVIEGWDEGLVGQKVGSRVMLVIPEDLAYGDAAAESGSPEGTLVFVVDILGAVDAPPAPEEGASPSPEAG</sequence>
<dbReference type="Gene3D" id="3.10.50.40">
    <property type="match status" value="1"/>
</dbReference>
<evidence type="ECO:0000313" key="11">
    <source>
        <dbReference type="Proteomes" id="UP001595847"/>
    </source>
</evidence>
<dbReference type="Proteomes" id="UP001595847">
    <property type="component" value="Unassembled WGS sequence"/>
</dbReference>
<evidence type="ECO:0000259" key="9">
    <source>
        <dbReference type="PROSITE" id="PS50059"/>
    </source>
</evidence>
<name>A0ABV8FJQ3_9ACTN</name>